<feature type="transmembrane region" description="Helical" evidence="6">
    <location>
        <begin position="41"/>
        <end position="65"/>
    </location>
</feature>
<accession>A0A1G9R723</accession>
<feature type="transmembrane region" description="Helical" evidence="6">
    <location>
        <begin position="6"/>
        <end position="29"/>
    </location>
</feature>
<name>A0A1G9R723_9PROT</name>
<dbReference type="Proteomes" id="UP000199759">
    <property type="component" value="Unassembled WGS sequence"/>
</dbReference>
<evidence type="ECO:0000256" key="5">
    <source>
        <dbReference type="ARBA" id="ARBA00023136"/>
    </source>
</evidence>
<evidence type="ECO:0000256" key="3">
    <source>
        <dbReference type="ARBA" id="ARBA00022692"/>
    </source>
</evidence>
<keyword evidence="5 6" id="KW-0472">Membrane</keyword>
<keyword evidence="3 6" id="KW-0812">Transmembrane</keyword>
<dbReference type="OrthoDB" id="9804822at2"/>
<dbReference type="PIRSF" id="PIRSF006324">
    <property type="entry name" value="LeuE"/>
    <property type="match status" value="1"/>
</dbReference>
<dbReference type="InterPro" id="IPR001123">
    <property type="entry name" value="LeuE-type"/>
</dbReference>
<evidence type="ECO:0000256" key="6">
    <source>
        <dbReference type="SAM" id="Phobius"/>
    </source>
</evidence>
<feature type="transmembrane region" description="Helical" evidence="6">
    <location>
        <begin position="143"/>
        <end position="171"/>
    </location>
</feature>
<dbReference type="STRING" id="144026.SAMN04488568_10693"/>
<comment type="subcellular location">
    <subcellularLocation>
        <location evidence="1">Cell membrane</location>
        <topology evidence="1">Multi-pass membrane protein</topology>
    </subcellularLocation>
</comment>
<evidence type="ECO:0000256" key="2">
    <source>
        <dbReference type="ARBA" id="ARBA00022475"/>
    </source>
</evidence>
<evidence type="ECO:0000313" key="8">
    <source>
        <dbReference type="Proteomes" id="UP000199759"/>
    </source>
</evidence>
<gene>
    <name evidence="7" type="ORF">SAMN04488568_10693</name>
</gene>
<protein>
    <submittedName>
        <fullName evidence="7">Threonine/homoserine/homoserine lactone efflux protein</fullName>
    </submittedName>
</protein>
<dbReference type="Pfam" id="PF01810">
    <property type="entry name" value="LysE"/>
    <property type="match status" value="1"/>
</dbReference>
<sequence length="205" mass="21892">MFDLAALATFAFTVLVIELTPGPNMAWLAVLSVSEGRRAGFAAVAGVALGLATIGGAAALGLGAVIERFDWLYQSLRWAGVAFLLYLAWEGWRDANGAPEVLARQGYRRYFARGFLINALNPKAALFYIAVFPQFIHPNAPVAAQAALLATISVSIATAIHLGIVLLAGSARSFLEDPARHRVFQRALSLLLVGVAVWLLMATAR</sequence>
<evidence type="ECO:0000256" key="1">
    <source>
        <dbReference type="ARBA" id="ARBA00004651"/>
    </source>
</evidence>
<dbReference type="GO" id="GO:0005886">
    <property type="term" value="C:plasma membrane"/>
    <property type="evidence" value="ECO:0007669"/>
    <property type="project" value="UniProtKB-SubCell"/>
</dbReference>
<dbReference type="AlphaFoldDB" id="A0A1G9R723"/>
<organism evidence="7 8">
    <name type="scientific">Maricaulis salignorans</name>
    <dbReference type="NCBI Taxonomy" id="144026"/>
    <lineage>
        <taxon>Bacteria</taxon>
        <taxon>Pseudomonadati</taxon>
        <taxon>Pseudomonadota</taxon>
        <taxon>Alphaproteobacteria</taxon>
        <taxon>Maricaulales</taxon>
        <taxon>Maricaulaceae</taxon>
        <taxon>Maricaulis</taxon>
    </lineage>
</organism>
<keyword evidence="2" id="KW-1003">Cell membrane</keyword>
<evidence type="ECO:0000313" key="7">
    <source>
        <dbReference type="EMBL" id="SDM19023.1"/>
    </source>
</evidence>
<feature type="transmembrane region" description="Helical" evidence="6">
    <location>
        <begin position="110"/>
        <end position="131"/>
    </location>
</feature>
<proteinExistence type="predicted"/>
<reference evidence="7 8" key="1">
    <citation type="submission" date="2016-10" db="EMBL/GenBank/DDBJ databases">
        <authorList>
            <person name="de Groot N.N."/>
        </authorList>
    </citation>
    <scope>NUCLEOTIDE SEQUENCE [LARGE SCALE GENOMIC DNA]</scope>
    <source>
        <strain evidence="7 8">DSM 16077</strain>
    </source>
</reference>
<feature type="transmembrane region" description="Helical" evidence="6">
    <location>
        <begin position="183"/>
        <end position="201"/>
    </location>
</feature>
<keyword evidence="4 6" id="KW-1133">Transmembrane helix</keyword>
<dbReference type="RefSeq" id="WP_091768936.1">
    <property type="nucleotide sequence ID" value="NZ_FNHG01000006.1"/>
</dbReference>
<dbReference type="EMBL" id="FNHG01000006">
    <property type="protein sequence ID" value="SDM19023.1"/>
    <property type="molecule type" value="Genomic_DNA"/>
</dbReference>
<evidence type="ECO:0000256" key="4">
    <source>
        <dbReference type="ARBA" id="ARBA00022989"/>
    </source>
</evidence>
<dbReference type="GO" id="GO:0015171">
    <property type="term" value="F:amino acid transmembrane transporter activity"/>
    <property type="evidence" value="ECO:0007669"/>
    <property type="project" value="TreeGrafter"/>
</dbReference>
<keyword evidence="8" id="KW-1185">Reference proteome</keyword>
<dbReference type="PANTHER" id="PTHR30086:SF20">
    <property type="entry name" value="ARGININE EXPORTER PROTEIN ARGO-RELATED"/>
    <property type="match status" value="1"/>
</dbReference>
<dbReference type="PANTHER" id="PTHR30086">
    <property type="entry name" value="ARGININE EXPORTER PROTEIN ARGO"/>
    <property type="match status" value="1"/>
</dbReference>